<dbReference type="SUPFAM" id="SSF159894">
    <property type="entry name" value="YgaC/TfoX-N like"/>
    <property type="match status" value="1"/>
</dbReference>
<comment type="caution">
    <text evidence="2">The sequence shown here is derived from an EMBL/GenBank/DDBJ whole genome shotgun (WGS) entry which is preliminary data.</text>
</comment>
<dbReference type="AlphaFoldDB" id="A0A9W6LJ55"/>
<protein>
    <recommendedName>
        <fullName evidence="1">TfoX N-terminal domain-containing protein</fullName>
    </recommendedName>
</protein>
<dbReference type="InterPro" id="IPR007076">
    <property type="entry name" value="TfoX_N"/>
</dbReference>
<dbReference type="Pfam" id="PF04993">
    <property type="entry name" value="TfoX_N"/>
    <property type="match status" value="1"/>
</dbReference>
<evidence type="ECO:0000259" key="1">
    <source>
        <dbReference type="Pfam" id="PF04993"/>
    </source>
</evidence>
<dbReference type="Gene3D" id="3.30.1460.30">
    <property type="entry name" value="YgaC/TfoX-N like chaperone"/>
    <property type="match status" value="1"/>
</dbReference>
<keyword evidence="3" id="KW-1185">Reference proteome</keyword>
<gene>
    <name evidence="2" type="ORF">GALLR39Z86_45040</name>
</gene>
<dbReference type="EMBL" id="BSDT01000001">
    <property type="protein sequence ID" value="GLI44654.1"/>
    <property type="molecule type" value="Genomic_DNA"/>
</dbReference>
<reference evidence="2" key="1">
    <citation type="submission" date="2022-12" db="EMBL/GenBank/DDBJ databases">
        <title>Reference genome sequencing for broad-spectrum identification of bacterial and archaeal isolates by mass spectrometry.</title>
        <authorList>
            <person name="Sekiguchi Y."/>
            <person name="Tourlousse D.M."/>
        </authorList>
    </citation>
    <scope>NUCLEOTIDE SEQUENCE</scope>
    <source>
        <strain evidence="2">LLR39Z86</strain>
    </source>
</reference>
<evidence type="ECO:0000313" key="3">
    <source>
        <dbReference type="Proteomes" id="UP001144313"/>
    </source>
</evidence>
<accession>A0A9W6LJ55</accession>
<feature type="domain" description="TfoX N-terminal" evidence="1">
    <location>
        <begin position="17"/>
        <end position="102"/>
    </location>
</feature>
<dbReference type="RefSeq" id="WP_270117987.1">
    <property type="nucleotide sequence ID" value="NZ_BAAAOL010000001.1"/>
</dbReference>
<name>A0A9W6LJ55_9ACTN</name>
<organism evidence="2 3">
    <name type="scientific">Glycomyces algeriensis</name>
    <dbReference type="NCBI Taxonomy" id="256037"/>
    <lineage>
        <taxon>Bacteria</taxon>
        <taxon>Bacillati</taxon>
        <taxon>Actinomycetota</taxon>
        <taxon>Actinomycetes</taxon>
        <taxon>Glycomycetales</taxon>
        <taxon>Glycomycetaceae</taxon>
        <taxon>Glycomyces</taxon>
    </lineage>
</organism>
<evidence type="ECO:0000313" key="2">
    <source>
        <dbReference type="EMBL" id="GLI44654.1"/>
    </source>
</evidence>
<sequence length="132" mass="14229">MAYDKALADRVREIMDNRPYVTEKNMFGGPCFFAHGNMAAAVLGGGGAMIRVGHDDFADLLLEPGAEPMVMGGNDSKTWIRIDESVCASDEQLRPWIERGLAYAESLPRKSLGGRHLKLRSLPPGRAAAAGA</sequence>
<proteinExistence type="predicted"/>
<dbReference type="Proteomes" id="UP001144313">
    <property type="component" value="Unassembled WGS sequence"/>
</dbReference>